<dbReference type="RefSeq" id="WP_246074529.1">
    <property type="nucleotide sequence ID" value="NZ_BAAAYT010000001.1"/>
</dbReference>
<gene>
    <name evidence="2" type="ORF">FB557_1454</name>
</gene>
<sequence>MVTIANLTIRNVDEATHDRLRALAARHGRSVEAEVRGILAAAVDAPTRNVLLELQARTADVPTELDLPARRDLPREVDLP</sequence>
<dbReference type="InterPro" id="IPR013321">
    <property type="entry name" value="Arc_rbn_hlx_hlx"/>
</dbReference>
<dbReference type="InterPro" id="IPR010985">
    <property type="entry name" value="Ribbon_hlx_hlx"/>
</dbReference>
<organism evidence="2 3">
    <name type="scientific">Marihabitans asiaticum</name>
    <dbReference type="NCBI Taxonomy" id="415218"/>
    <lineage>
        <taxon>Bacteria</taxon>
        <taxon>Bacillati</taxon>
        <taxon>Actinomycetota</taxon>
        <taxon>Actinomycetes</taxon>
        <taxon>Micrococcales</taxon>
        <taxon>Intrasporangiaceae</taxon>
        <taxon>Marihabitans</taxon>
    </lineage>
</organism>
<dbReference type="SUPFAM" id="SSF47598">
    <property type="entry name" value="Ribbon-helix-helix"/>
    <property type="match status" value="1"/>
</dbReference>
<name>A0A560WEA4_9MICO</name>
<reference evidence="2 3" key="1">
    <citation type="submission" date="2019-06" db="EMBL/GenBank/DDBJ databases">
        <title>Sequencing the genomes of 1000 actinobacteria strains.</title>
        <authorList>
            <person name="Klenk H.-P."/>
        </authorList>
    </citation>
    <scope>NUCLEOTIDE SEQUENCE [LARGE SCALE GENOMIC DNA]</scope>
    <source>
        <strain evidence="2 3">DSM 18935</strain>
    </source>
</reference>
<dbReference type="AlphaFoldDB" id="A0A560WEA4"/>
<dbReference type="GO" id="GO:0006355">
    <property type="term" value="P:regulation of DNA-templated transcription"/>
    <property type="evidence" value="ECO:0007669"/>
    <property type="project" value="InterPro"/>
</dbReference>
<evidence type="ECO:0000313" key="2">
    <source>
        <dbReference type="EMBL" id="TWD15916.1"/>
    </source>
</evidence>
<evidence type="ECO:0000259" key="1">
    <source>
        <dbReference type="Pfam" id="PF22513"/>
    </source>
</evidence>
<evidence type="ECO:0000313" key="3">
    <source>
        <dbReference type="Proteomes" id="UP000315628"/>
    </source>
</evidence>
<dbReference type="Gene3D" id="1.10.1220.10">
    <property type="entry name" value="Met repressor-like"/>
    <property type="match status" value="1"/>
</dbReference>
<dbReference type="InterPro" id="IPR053853">
    <property type="entry name" value="FitA-like_RHH"/>
</dbReference>
<keyword evidence="3" id="KW-1185">Reference proteome</keyword>
<comment type="caution">
    <text evidence="2">The sequence shown here is derived from an EMBL/GenBank/DDBJ whole genome shotgun (WGS) entry which is preliminary data.</text>
</comment>
<accession>A0A560WEA4</accession>
<dbReference type="EMBL" id="VIUW01000002">
    <property type="protein sequence ID" value="TWD15916.1"/>
    <property type="molecule type" value="Genomic_DNA"/>
</dbReference>
<dbReference type="Pfam" id="PF22513">
    <property type="entry name" value="FitA-like_RHH"/>
    <property type="match status" value="1"/>
</dbReference>
<protein>
    <recommendedName>
        <fullName evidence="1">Antitoxin FitA-like ribbon-helix-helix domain-containing protein</fullName>
    </recommendedName>
</protein>
<feature type="domain" description="Antitoxin FitA-like ribbon-helix-helix" evidence="1">
    <location>
        <begin position="5"/>
        <end position="43"/>
    </location>
</feature>
<proteinExistence type="predicted"/>
<dbReference type="Proteomes" id="UP000315628">
    <property type="component" value="Unassembled WGS sequence"/>
</dbReference>